<keyword evidence="10" id="KW-1185">Reference proteome</keyword>
<dbReference type="GO" id="GO:0005886">
    <property type="term" value="C:plasma membrane"/>
    <property type="evidence" value="ECO:0007669"/>
    <property type="project" value="UniProtKB-SubCell"/>
</dbReference>
<dbReference type="PRINTS" id="PR00783">
    <property type="entry name" value="MINTRINSICP"/>
</dbReference>
<evidence type="ECO:0000256" key="3">
    <source>
        <dbReference type="ARBA" id="ARBA00022448"/>
    </source>
</evidence>
<dbReference type="InterPro" id="IPR022357">
    <property type="entry name" value="MIP_CS"/>
</dbReference>
<dbReference type="SUPFAM" id="SSF81338">
    <property type="entry name" value="Aquaporin-like"/>
    <property type="match status" value="1"/>
</dbReference>
<evidence type="ECO:0000256" key="7">
    <source>
        <dbReference type="ARBA" id="ARBA00023136"/>
    </source>
</evidence>
<comment type="subcellular location">
    <subcellularLocation>
        <location evidence="1">Cell membrane</location>
        <topology evidence="1">Multi-pass membrane protein</topology>
    </subcellularLocation>
</comment>
<dbReference type="Pfam" id="PF00230">
    <property type="entry name" value="MIP"/>
    <property type="match status" value="1"/>
</dbReference>
<dbReference type="InterPro" id="IPR000425">
    <property type="entry name" value="MIP"/>
</dbReference>
<feature type="transmembrane region" description="Helical" evidence="9">
    <location>
        <begin position="176"/>
        <end position="198"/>
    </location>
</feature>
<reference evidence="11" key="1">
    <citation type="submission" date="2025-08" db="UniProtKB">
        <authorList>
            <consortium name="RefSeq"/>
        </authorList>
    </citation>
    <scope>IDENTIFICATION</scope>
    <source>
        <tissue evidence="11">Gonads</tissue>
    </source>
</reference>
<protein>
    <submittedName>
        <fullName evidence="11">Aquaporin AQPAe.a</fullName>
    </submittedName>
</protein>
<keyword evidence="5 8" id="KW-0812">Transmembrane</keyword>
<dbReference type="AlphaFoldDB" id="A0A1S3JLN1"/>
<evidence type="ECO:0000313" key="10">
    <source>
        <dbReference type="Proteomes" id="UP000085678"/>
    </source>
</evidence>
<evidence type="ECO:0000256" key="6">
    <source>
        <dbReference type="ARBA" id="ARBA00022989"/>
    </source>
</evidence>
<sequence length="315" mass="34293">MGIWKEKVLHQFQSEIKDIKTLQFWRAVCAEIIGTLILVTNGLMLTIALADCPKYVTTLGIAVGMGFCLYCIDAAIGHVSGAHINPAVSLALLISKQFTPLKALIYVVAQCTGAVLGAWLPEAFVPPGRQISGYVQHHHEVTLAQAFGIEVFNTFFVVFIALGSIDTHYHPYDPSWGLPIGLSVTIAIVTGGDLSGTMLNPCISFGRSFIAGKWEHSWLYWVGPITGACLATFIYHYIVRQGGTPIERKDNGVLGEDVGSNKEHHHGNWVADEFISQHACSKCKTLHSQISSLSIVLTNPTTAIDENGEEQLTSM</sequence>
<dbReference type="PROSITE" id="PS00221">
    <property type="entry name" value="MIP"/>
    <property type="match status" value="1"/>
</dbReference>
<keyword evidence="3 8" id="KW-0813">Transport</keyword>
<evidence type="ECO:0000256" key="8">
    <source>
        <dbReference type="RuleBase" id="RU000477"/>
    </source>
</evidence>
<keyword evidence="4" id="KW-1003">Cell membrane</keyword>
<name>A0A1S3JLN1_LINAN</name>
<evidence type="ECO:0000256" key="9">
    <source>
        <dbReference type="SAM" id="Phobius"/>
    </source>
</evidence>
<evidence type="ECO:0000256" key="1">
    <source>
        <dbReference type="ARBA" id="ARBA00004651"/>
    </source>
</evidence>
<evidence type="ECO:0000256" key="5">
    <source>
        <dbReference type="ARBA" id="ARBA00022692"/>
    </source>
</evidence>
<dbReference type="GO" id="GO:0015250">
    <property type="term" value="F:water channel activity"/>
    <property type="evidence" value="ECO:0007669"/>
    <property type="project" value="TreeGrafter"/>
</dbReference>
<dbReference type="OrthoDB" id="3222at2759"/>
<evidence type="ECO:0000256" key="4">
    <source>
        <dbReference type="ARBA" id="ARBA00022475"/>
    </source>
</evidence>
<organism evidence="10 11">
    <name type="scientific">Lingula anatina</name>
    <name type="common">Brachiopod</name>
    <name type="synonym">Lingula unguis</name>
    <dbReference type="NCBI Taxonomy" id="7574"/>
    <lineage>
        <taxon>Eukaryota</taxon>
        <taxon>Metazoa</taxon>
        <taxon>Spiralia</taxon>
        <taxon>Lophotrochozoa</taxon>
        <taxon>Brachiopoda</taxon>
        <taxon>Linguliformea</taxon>
        <taxon>Lingulata</taxon>
        <taxon>Lingulida</taxon>
        <taxon>Linguloidea</taxon>
        <taxon>Lingulidae</taxon>
        <taxon>Lingula</taxon>
    </lineage>
</organism>
<feature type="transmembrane region" description="Helical" evidence="9">
    <location>
        <begin position="24"/>
        <end position="49"/>
    </location>
</feature>
<dbReference type="STRING" id="7574.A0A1S3JLN1"/>
<keyword evidence="6 9" id="KW-1133">Transmembrane helix</keyword>
<dbReference type="InterPro" id="IPR034294">
    <property type="entry name" value="Aquaporin_transptr"/>
</dbReference>
<dbReference type="InterPro" id="IPR023271">
    <property type="entry name" value="Aquaporin-like"/>
</dbReference>
<proteinExistence type="inferred from homology"/>
<accession>A0A1S3JLN1</accession>
<feature type="transmembrane region" description="Helical" evidence="9">
    <location>
        <begin position="103"/>
        <end position="121"/>
    </location>
</feature>
<keyword evidence="7 9" id="KW-0472">Membrane</keyword>
<dbReference type="KEGG" id="lak:106174325"/>
<dbReference type="PANTHER" id="PTHR19139:SF199">
    <property type="entry name" value="MIP17260P"/>
    <property type="match status" value="1"/>
</dbReference>
<dbReference type="Proteomes" id="UP000085678">
    <property type="component" value="Unplaced"/>
</dbReference>
<dbReference type="PANTHER" id="PTHR19139">
    <property type="entry name" value="AQUAPORIN TRANSPORTER"/>
    <property type="match status" value="1"/>
</dbReference>
<comment type="similarity">
    <text evidence="2 8">Belongs to the MIP/aquaporin (TC 1.A.8) family.</text>
</comment>
<evidence type="ECO:0000313" key="11">
    <source>
        <dbReference type="RefSeq" id="XP_013411282.1"/>
    </source>
</evidence>
<dbReference type="RefSeq" id="XP_013411282.1">
    <property type="nucleotide sequence ID" value="XM_013555828.1"/>
</dbReference>
<gene>
    <name evidence="11" type="primary">LOC106174325</name>
</gene>
<feature type="transmembrane region" description="Helical" evidence="9">
    <location>
        <begin position="141"/>
        <end position="164"/>
    </location>
</feature>
<feature type="transmembrane region" description="Helical" evidence="9">
    <location>
        <begin position="218"/>
        <end position="239"/>
    </location>
</feature>
<evidence type="ECO:0000256" key="2">
    <source>
        <dbReference type="ARBA" id="ARBA00006175"/>
    </source>
</evidence>
<dbReference type="GeneID" id="106174325"/>
<dbReference type="Gene3D" id="1.20.1080.10">
    <property type="entry name" value="Glycerol uptake facilitator protein"/>
    <property type="match status" value="1"/>
</dbReference>
<dbReference type="InParanoid" id="A0A1S3JLN1"/>
<feature type="transmembrane region" description="Helical" evidence="9">
    <location>
        <begin position="55"/>
        <end position="76"/>
    </location>
</feature>